<organism evidence="5 6">
    <name type="scientific">Acetobacter nitrogenifigens DSM 23921 = NBRC 105050</name>
    <dbReference type="NCBI Taxonomy" id="1120919"/>
    <lineage>
        <taxon>Bacteria</taxon>
        <taxon>Pseudomonadati</taxon>
        <taxon>Pseudomonadota</taxon>
        <taxon>Alphaproteobacteria</taxon>
        <taxon>Acetobacterales</taxon>
        <taxon>Acetobacteraceae</taxon>
        <taxon>Acetobacter</taxon>
    </lineage>
</organism>
<dbReference type="RefSeq" id="WP_051291908.1">
    <property type="nucleotide sequence ID" value="NZ_AUBI01000002.1"/>
</dbReference>
<dbReference type="Gene3D" id="3.90.245.10">
    <property type="entry name" value="Ribonucleoside hydrolase-like"/>
    <property type="match status" value="1"/>
</dbReference>
<keyword evidence="2" id="KW-0326">Glycosidase</keyword>
<evidence type="ECO:0000256" key="3">
    <source>
        <dbReference type="SAM" id="SignalP"/>
    </source>
</evidence>
<dbReference type="InterPro" id="IPR001910">
    <property type="entry name" value="Inosine/uridine_hydrolase_dom"/>
</dbReference>
<feature type="signal peptide" evidence="3">
    <location>
        <begin position="1"/>
        <end position="30"/>
    </location>
</feature>
<dbReference type="Proteomes" id="UP000321635">
    <property type="component" value="Unassembled WGS sequence"/>
</dbReference>
<dbReference type="GO" id="GO:0008477">
    <property type="term" value="F:purine nucleosidase activity"/>
    <property type="evidence" value="ECO:0007669"/>
    <property type="project" value="TreeGrafter"/>
</dbReference>
<dbReference type="InterPro" id="IPR023186">
    <property type="entry name" value="IUNH"/>
</dbReference>
<keyword evidence="3" id="KW-0732">Signal</keyword>
<evidence type="ECO:0000313" key="6">
    <source>
        <dbReference type="Proteomes" id="UP000321635"/>
    </source>
</evidence>
<evidence type="ECO:0000313" key="5">
    <source>
        <dbReference type="EMBL" id="GEN58963.1"/>
    </source>
</evidence>
<dbReference type="OrthoDB" id="9797882at2"/>
<keyword evidence="1 5" id="KW-0378">Hydrolase</keyword>
<dbReference type="PANTHER" id="PTHR12304">
    <property type="entry name" value="INOSINE-URIDINE PREFERRING NUCLEOSIDE HYDROLASE"/>
    <property type="match status" value="1"/>
</dbReference>
<feature type="chain" id="PRO_5022126790" evidence="3">
    <location>
        <begin position="31"/>
        <end position="378"/>
    </location>
</feature>
<reference evidence="5 6" key="1">
    <citation type="submission" date="2019-07" db="EMBL/GenBank/DDBJ databases">
        <title>Whole genome shotgun sequence of Acetobacter nitrogenifigens NBRC 105050.</title>
        <authorList>
            <person name="Hosoyama A."/>
            <person name="Uohara A."/>
            <person name="Ohji S."/>
            <person name="Ichikawa N."/>
        </authorList>
    </citation>
    <scope>NUCLEOTIDE SEQUENCE [LARGE SCALE GENOMIC DNA]</scope>
    <source>
        <strain evidence="5 6">NBRC 105050</strain>
    </source>
</reference>
<accession>A0A511X7N4</accession>
<protein>
    <submittedName>
        <fullName evidence="5">Nucleoside hydrolase</fullName>
    </submittedName>
</protein>
<name>A0A511X7N4_9PROT</name>
<evidence type="ECO:0000256" key="1">
    <source>
        <dbReference type="ARBA" id="ARBA00022801"/>
    </source>
</evidence>
<dbReference type="GO" id="GO:0006152">
    <property type="term" value="P:purine nucleoside catabolic process"/>
    <property type="evidence" value="ECO:0007669"/>
    <property type="project" value="TreeGrafter"/>
</dbReference>
<comment type="caution">
    <text evidence="5">The sequence shown here is derived from an EMBL/GenBank/DDBJ whole genome shotgun (WGS) entry which is preliminary data.</text>
</comment>
<dbReference type="PANTHER" id="PTHR12304:SF4">
    <property type="entry name" value="URIDINE NUCLEOSIDASE"/>
    <property type="match status" value="1"/>
</dbReference>
<evidence type="ECO:0000256" key="2">
    <source>
        <dbReference type="ARBA" id="ARBA00023295"/>
    </source>
</evidence>
<sequence length="378" mass="41390">MRILRALFRPVALAATLIGGTAVCAPPSHAAEARKVIVDDDGSGIAEWMLLQAPNVDVLGITILSGDVWRDEGVAHALRAVEIAHRTDVPVLRGAVYPLLNSEKLTDRWEALYGKLVWKGAWMKKWVEPTVQSTPPYHAPDVVPHLPEGDPTIKASDEPAVMFMIRKVHEFPGQVTIIATGPMTDLALAQRLDPSFASLAKELVYMGGSLNPQQVRPDVAAAQFAREFANSPRREFNFRFDPEAASIVLRAPWRHIVAVPADPSTATELTPEFLHKLAAANPAFAGTISKREPGFPLWDEIAAAVWLDPSLIKHSEELYVDVNSQFGAGYGDTLSWTPGYQPDLDEQRETVVRTIDAPKLEAFITSLLARPLPSSPPK</sequence>
<proteinExistence type="predicted"/>
<dbReference type="GO" id="GO:0005829">
    <property type="term" value="C:cytosol"/>
    <property type="evidence" value="ECO:0007669"/>
    <property type="project" value="TreeGrafter"/>
</dbReference>
<dbReference type="InterPro" id="IPR036452">
    <property type="entry name" value="Ribo_hydro-like"/>
</dbReference>
<dbReference type="EMBL" id="BJYF01000003">
    <property type="protein sequence ID" value="GEN58963.1"/>
    <property type="molecule type" value="Genomic_DNA"/>
</dbReference>
<evidence type="ECO:0000259" key="4">
    <source>
        <dbReference type="Pfam" id="PF01156"/>
    </source>
</evidence>
<dbReference type="Pfam" id="PF01156">
    <property type="entry name" value="IU_nuc_hydro"/>
    <property type="match status" value="1"/>
</dbReference>
<keyword evidence="6" id="KW-1185">Reference proteome</keyword>
<feature type="domain" description="Inosine/uridine-preferring nucleoside hydrolase" evidence="4">
    <location>
        <begin position="37"/>
        <end position="360"/>
    </location>
</feature>
<dbReference type="SUPFAM" id="SSF53590">
    <property type="entry name" value="Nucleoside hydrolase"/>
    <property type="match status" value="1"/>
</dbReference>
<gene>
    <name evidence="5" type="ORF">ANI02nite_08470</name>
</gene>
<dbReference type="STRING" id="1120919.GCA_000429165_00869"/>
<dbReference type="AlphaFoldDB" id="A0A511X7N4"/>